<feature type="transmembrane region" description="Helical" evidence="14">
    <location>
        <begin position="370"/>
        <end position="392"/>
    </location>
</feature>
<evidence type="ECO:0000256" key="3">
    <source>
        <dbReference type="ARBA" id="ARBA00022692"/>
    </source>
</evidence>
<comment type="caution">
    <text evidence="17">The sequence shown here is derived from an EMBL/GenBank/DDBJ whole genome shotgun (WGS) entry which is preliminary data.</text>
</comment>
<protein>
    <submittedName>
        <fullName evidence="17">Uncharacterized protein</fullName>
    </submittedName>
</protein>
<dbReference type="AlphaFoldDB" id="A0A177B3F1"/>
<dbReference type="InterPro" id="IPR036719">
    <property type="entry name" value="Neuro-gated_channel_TM_sf"/>
</dbReference>
<evidence type="ECO:0000259" key="15">
    <source>
        <dbReference type="Pfam" id="PF02931"/>
    </source>
</evidence>
<dbReference type="InterPro" id="IPR006201">
    <property type="entry name" value="Neur_channel"/>
</dbReference>
<dbReference type="GO" id="GO:0004888">
    <property type="term" value="F:transmembrane signaling receptor activity"/>
    <property type="evidence" value="ECO:0007669"/>
    <property type="project" value="InterPro"/>
</dbReference>
<dbReference type="InterPro" id="IPR041913">
    <property type="entry name" value="POLD3_sf"/>
</dbReference>
<evidence type="ECO:0000256" key="2">
    <source>
        <dbReference type="ARBA" id="ARBA00022475"/>
    </source>
</evidence>
<dbReference type="FunFam" id="1.20.58.390:FF:000001">
    <property type="entry name" value="Neuronal nicotinic acetylcholine receptor subunit 3"/>
    <property type="match status" value="1"/>
</dbReference>
<dbReference type="GO" id="GO:0005230">
    <property type="term" value="F:extracellular ligand-gated monoatomic ion channel activity"/>
    <property type="evidence" value="ECO:0007669"/>
    <property type="project" value="InterPro"/>
</dbReference>
<evidence type="ECO:0000256" key="11">
    <source>
        <dbReference type="ARBA" id="ARBA00023286"/>
    </source>
</evidence>
<proteinExistence type="predicted"/>
<dbReference type="Proteomes" id="UP000078046">
    <property type="component" value="Unassembled WGS sequence"/>
</dbReference>
<dbReference type="Gene3D" id="3.90.1030.20">
    <property type="entry name" value="DNA polymerase delta, p66 (Cdc27) subunit, wHTH domain"/>
    <property type="match status" value="1"/>
</dbReference>
<accession>A0A177B3F1</accession>
<dbReference type="OrthoDB" id="5975154at2759"/>
<evidence type="ECO:0000256" key="7">
    <source>
        <dbReference type="ARBA" id="ARBA00023136"/>
    </source>
</evidence>
<evidence type="ECO:0000256" key="8">
    <source>
        <dbReference type="ARBA" id="ARBA00023157"/>
    </source>
</evidence>
<dbReference type="EMBL" id="LWCA01000480">
    <property type="protein sequence ID" value="OAF68262.1"/>
    <property type="molecule type" value="Genomic_DNA"/>
</dbReference>
<evidence type="ECO:0000256" key="14">
    <source>
        <dbReference type="SAM" id="Phobius"/>
    </source>
</evidence>
<evidence type="ECO:0000313" key="17">
    <source>
        <dbReference type="EMBL" id="OAF68262.1"/>
    </source>
</evidence>
<keyword evidence="4 14" id="KW-1133">Transmembrane helix</keyword>
<organism evidence="17 18">
    <name type="scientific">Intoshia linei</name>
    <dbReference type="NCBI Taxonomy" id="1819745"/>
    <lineage>
        <taxon>Eukaryota</taxon>
        <taxon>Metazoa</taxon>
        <taxon>Spiralia</taxon>
        <taxon>Lophotrochozoa</taxon>
        <taxon>Mesozoa</taxon>
        <taxon>Orthonectida</taxon>
        <taxon>Rhopaluridae</taxon>
        <taxon>Intoshia</taxon>
    </lineage>
</organism>
<evidence type="ECO:0000256" key="6">
    <source>
        <dbReference type="ARBA" id="ARBA00023065"/>
    </source>
</evidence>
<feature type="domain" description="Neurotransmitter-gated ion-channel transmembrane" evidence="16">
    <location>
        <begin position="345"/>
        <end position="464"/>
    </location>
</feature>
<sequence length="521" mass="60793">MDKYFQNITRFLCFTKKKLGTVHNIGLLLGTNYSETLRILKEYLEYIKTDEYNSQLTCYYYIFGNLKNSENYKVLLIEESKLKKNLVLFDKNVNSTLFCIIDKSCEDSLLWNFGNQFYKDFITREHDYVHFCRKFDNDINTDFLPKYKDKQFHCNVTQDRQIHPSGLKNAELDIFNSFRKDSDNIKENLQCNLKQSKNGKKSPSKLENDKPSKEKIMQNVCTVILLENGNYNKLIKPDGDNGTALIVWLGLSLSQIIDVFGSWSYDGLNVDIHHMSFLNSTKINSSFSVEMEINLNNFYRSSEWDLLRVDAQKNEKYYTCCIELYPDITFNITIRQKALFYTVNMIIPCVSMSFLTVLVFYLPSQSGEKISLCISILFSLTVFFLMLSKIIPPTFLVVPLIGKYLLFTIIIVTLSIVATVIVINIHFRSPTLHNMHPWIKKKFLKILPRLLGMKLKNFKSLSLSKFTRPRKTRTTSSIKFKNRVTKVYTPSVNRRFINRLICSKNDKCKITRNLIANSFSD</sequence>
<evidence type="ECO:0000256" key="1">
    <source>
        <dbReference type="ARBA" id="ARBA00022448"/>
    </source>
</evidence>
<dbReference type="Gene3D" id="2.70.170.10">
    <property type="entry name" value="Neurotransmitter-gated ion-channel ligand-binding domain"/>
    <property type="match status" value="1"/>
</dbReference>
<keyword evidence="18" id="KW-1185">Reference proteome</keyword>
<evidence type="ECO:0000313" key="18">
    <source>
        <dbReference type="Proteomes" id="UP000078046"/>
    </source>
</evidence>
<dbReference type="InterPro" id="IPR006202">
    <property type="entry name" value="Neur_chan_lig-bd"/>
</dbReference>
<evidence type="ECO:0000256" key="12">
    <source>
        <dbReference type="ARBA" id="ARBA00023303"/>
    </source>
</evidence>
<evidence type="ECO:0000256" key="13">
    <source>
        <dbReference type="ARBA" id="ARBA00034099"/>
    </source>
</evidence>
<feature type="transmembrane region" description="Helical" evidence="14">
    <location>
        <begin position="404"/>
        <end position="427"/>
    </location>
</feature>
<keyword evidence="1" id="KW-0813">Transport</keyword>
<evidence type="ECO:0000256" key="5">
    <source>
        <dbReference type="ARBA" id="ARBA00023018"/>
    </source>
</evidence>
<keyword evidence="8" id="KW-1015">Disulfide bond</keyword>
<dbReference type="InterPro" id="IPR036734">
    <property type="entry name" value="Neur_chan_lig-bd_sf"/>
</dbReference>
<dbReference type="Gene3D" id="1.20.58.390">
    <property type="entry name" value="Neurotransmitter-gated ion-channel transmembrane domain"/>
    <property type="match status" value="1"/>
</dbReference>
<name>A0A177B3F1_9BILA</name>
<evidence type="ECO:0000256" key="9">
    <source>
        <dbReference type="ARBA" id="ARBA00023170"/>
    </source>
</evidence>
<dbReference type="CDD" id="cd19064">
    <property type="entry name" value="LGIC_TM_nAChR"/>
    <property type="match status" value="1"/>
</dbReference>
<dbReference type="SUPFAM" id="SSF90112">
    <property type="entry name" value="Neurotransmitter-gated ion-channel transmembrane pore"/>
    <property type="match status" value="1"/>
</dbReference>
<dbReference type="PANTHER" id="PTHR18945">
    <property type="entry name" value="NEUROTRANSMITTER GATED ION CHANNEL"/>
    <property type="match status" value="1"/>
</dbReference>
<evidence type="ECO:0000256" key="10">
    <source>
        <dbReference type="ARBA" id="ARBA00023180"/>
    </source>
</evidence>
<keyword evidence="10" id="KW-0325">Glycoprotein</keyword>
<dbReference type="GO" id="GO:0097060">
    <property type="term" value="C:synaptic membrane"/>
    <property type="evidence" value="ECO:0007669"/>
    <property type="project" value="UniProtKB-SubCell"/>
</dbReference>
<feature type="domain" description="Neurotransmitter-gated ion-channel ligand-binding" evidence="15">
    <location>
        <begin position="260"/>
        <end position="336"/>
    </location>
</feature>
<evidence type="ECO:0000256" key="4">
    <source>
        <dbReference type="ARBA" id="ARBA00022989"/>
    </source>
</evidence>
<keyword evidence="9" id="KW-0675">Receptor</keyword>
<comment type="subcellular location">
    <subcellularLocation>
        <location evidence="13">Synaptic cell membrane</location>
        <topology evidence="13">Multi-pass membrane protein</topology>
    </subcellularLocation>
</comment>
<reference evidence="17 18" key="1">
    <citation type="submission" date="2016-04" db="EMBL/GenBank/DDBJ databases">
        <title>The genome of Intoshia linei affirms orthonectids as highly simplified spiralians.</title>
        <authorList>
            <person name="Mikhailov K.V."/>
            <person name="Slusarev G.S."/>
            <person name="Nikitin M.A."/>
            <person name="Logacheva M.D."/>
            <person name="Penin A."/>
            <person name="Aleoshin V."/>
            <person name="Panchin Y.V."/>
        </authorList>
    </citation>
    <scope>NUCLEOTIDE SEQUENCE [LARGE SCALE GENOMIC DNA]</scope>
    <source>
        <strain evidence="17">Intl2013</strain>
        <tissue evidence="17">Whole animal</tissue>
    </source>
</reference>
<dbReference type="SUPFAM" id="SSF63712">
    <property type="entry name" value="Nicotinic receptor ligand binding domain-like"/>
    <property type="match status" value="1"/>
</dbReference>
<dbReference type="InterPro" id="IPR038050">
    <property type="entry name" value="Neuro_actylchol_rec"/>
</dbReference>
<keyword evidence="11" id="KW-1071">Ligand-gated ion channel</keyword>
<feature type="transmembrane region" description="Helical" evidence="14">
    <location>
        <begin position="338"/>
        <end position="363"/>
    </location>
</feature>
<keyword evidence="7 14" id="KW-0472">Membrane</keyword>
<dbReference type="Pfam" id="PF02931">
    <property type="entry name" value="Neur_chan_LBD"/>
    <property type="match status" value="1"/>
</dbReference>
<keyword evidence="6" id="KW-0406">Ion transport</keyword>
<dbReference type="InterPro" id="IPR006029">
    <property type="entry name" value="Neurotrans-gated_channel_TM"/>
</dbReference>
<evidence type="ECO:0000259" key="16">
    <source>
        <dbReference type="Pfam" id="PF02932"/>
    </source>
</evidence>
<keyword evidence="5" id="KW-0770">Synapse</keyword>
<keyword evidence="12" id="KW-0407">Ion channel</keyword>
<keyword evidence="2" id="KW-1003">Cell membrane</keyword>
<keyword evidence="3 14" id="KW-0812">Transmembrane</keyword>
<gene>
    <name evidence="17" type="ORF">A3Q56_03990</name>
</gene>
<dbReference type="Pfam" id="PF02932">
    <property type="entry name" value="Neur_chan_memb"/>
    <property type="match status" value="1"/>
</dbReference>